<dbReference type="InterPro" id="IPR029055">
    <property type="entry name" value="Ntn_hydrolases_N"/>
</dbReference>
<evidence type="ECO:0000256" key="4">
    <source>
        <dbReference type="ARBA" id="ARBA00023098"/>
    </source>
</evidence>
<dbReference type="GO" id="GO:0045302">
    <property type="term" value="F:choloylglycine hydrolase activity"/>
    <property type="evidence" value="ECO:0007669"/>
    <property type="project" value="UniProtKB-EC"/>
</dbReference>
<evidence type="ECO:0000259" key="10">
    <source>
        <dbReference type="Pfam" id="PF02275"/>
    </source>
</evidence>
<dbReference type="Gene3D" id="3.60.60.10">
    <property type="entry name" value="Penicillin V Acylase, Chain A"/>
    <property type="match status" value="1"/>
</dbReference>
<comment type="catalytic activity">
    <reaction evidence="9">
        <text>taurodeoxycholate + H2O = deoxycholate + taurine</text>
        <dbReference type="Rhea" id="RHEA:47556"/>
        <dbReference type="ChEBI" id="CHEBI:15377"/>
        <dbReference type="ChEBI" id="CHEBI:23614"/>
        <dbReference type="ChEBI" id="CHEBI:36261"/>
        <dbReference type="ChEBI" id="CHEBI:507393"/>
    </reaction>
    <physiologicalReaction direction="left-to-right" evidence="9">
        <dbReference type="Rhea" id="RHEA:47557"/>
    </physiologicalReaction>
</comment>
<proteinExistence type="inferred from homology"/>
<name>A0ABV9D7H4_9MICO</name>
<accession>A0ABV9D7H4</accession>
<evidence type="ECO:0000256" key="7">
    <source>
        <dbReference type="ARBA" id="ARBA00044806"/>
    </source>
</evidence>
<evidence type="ECO:0000256" key="9">
    <source>
        <dbReference type="ARBA" id="ARBA00048897"/>
    </source>
</evidence>
<keyword evidence="4" id="KW-0443">Lipid metabolism</keyword>
<dbReference type="PANTHER" id="PTHR35527">
    <property type="entry name" value="CHOLOYLGLYCINE HYDROLASE"/>
    <property type="match status" value="1"/>
</dbReference>
<comment type="catalytic activity">
    <reaction evidence="8">
        <text>cholate + taurine = taurocholate + H2O</text>
        <dbReference type="Rhea" id="RHEA:47108"/>
        <dbReference type="ChEBI" id="CHEBI:15377"/>
        <dbReference type="ChEBI" id="CHEBI:29747"/>
        <dbReference type="ChEBI" id="CHEBI:36257"/>
        <dbReference type="ChEBI" id="CHEBI:507393"/>
    </reaction>
    <physiologicalReaction direction="right-to-left" evidence="8">
        <dbReference type="Rhea" id="RHEA:47110"/>
    </physiologicalReaction>
</comment>
<dbReference type="InterPro" id="IPR052193">
    <property type="entry name" value="Peptidase_C59"/>
</dbReference>
<evidence type="ECO:0000313" key="11">
    <source>
        <dbReference type="EMBL" id="MFC4554168.1"/>
    </source>
</evidence>
<gene>
    <name evidence="11" type="primary">bsh</name>
    <name evidence="11" type="ORF">ACFO3F_02815</name>
</gene>
<comment type="similarity">
    <text evidence="2">Belongs to the peptidase C59 family.</text>
</comment>
<keyword evidence="12" id="KW-1185">Reference proteome</keyword>
<organism evidence="11 12">
    <name type="scientific">Georgenia faecalis</name>
    <dbReference type="NCBI Taxonomy" id="2483799"/>
    <lineage>
        <taxon>Bacteria</taxon>
        <taxon>Bacillati</taxon>
        <taxon>Actinomycetota</taxon>
        <taxon>Actinomycetes</taxon>
        <taxon>Micrococcales</taxon>
        <taxon>Bogoriellaceae</taxon>
        <taxon>Georgenia</taxon>
    </lineage>
</organism>
<dbReference type="RefSeq" id="WP_122824712.1">
    <property type="nucleotide sequence ID" value="NZ_CP033325.1"/>
</dbReference>
<comment type="caution">
    <text evidence="11">The sequence shown here is derived from an EMBL/GenBank/DDBJ whole genome shotgun (WGS) entry which is preliminary data.</text>
</comment>
<protein>
    <recommendedName>
        <fullName evidence="5">choloylglycine hydrolase</fullName>
        <ecNumber evidence="5">3.5.1.24</ecNumber>
    </recommendedName>
    <alternativeName>
        <fullName evidence="6">Bile salt hydrolase</fullName>
    </alternativeName>
    <alternativeName>
        <fullName evidence="7">Choloylglycine hydrolase</fullName>
    </alternativeName>
</protein>
<comment type="pathway">
    <text evidence="1">Lipid metabolism; bile acid biosynthesis.</text>
</comment>
<dbReference type="Proteomes" id="UP001595955">
    <property type="component" value="Unassembled WGS sequence"/>
</dbReference>
<dbReference type="NCBIfam" id="NF038245">
    <property type="entry name" value="bile_salt_hydro"/>
    <property type="match status" value="1"/>
</dbReference>
<dbReference type="EC" id="3.5.1.24" evidence="5"/>
<evidence type="ECO:0000313" key="12">
    <source>
        <dbReference type="Proteomes" id="UP001595955"/>
    </source>
</evidence>
<dbReference type="CDD" id="cd00542">
    <property type="entry name" value="Ntn_PVA"/>
    <property type="match status" value="1"/>
</dbReference>
<dbReference type="PANTHER" id="PTHR35527:SF2">
    <property type="entry name" value="HYDROLASE"/>
    <property type="match status" value="1"/>
</dbReference>
<evidence type="ECO:0000256" key="8">
    <source>
        <dbReference type="ARBA" id="ARBA00047285"/>
    </source>
</evidence>
<evidence type="ECO:0000256" key="2">
    <source>
        <dbReference type="ARBA" id="ARBA00006625"/>
    </source>
</evidence>
<dbReference type="Pfam" id="PF02275">
    <property type="entry name" value="CBAH"/>
    <property type="match status" value="1"/>
</dbReference>
<feature type="domain" description="Choloylglycine hydrolase/NAAA C-terminal" evidence="10">
    <location>
        <begin position="2"/>
        <end position="311"/>
    </location>
</feature>
<evidence type="ECO:0000256" key="1">
    <source>
        <dbReference type="ARBA" id="ARBA00004860"/>
    </source>
</evidence>
<evidence type="ECO:0000256" key="3">
    <source>
        <dbReference type="ARBA" id="ARBA00022801"/>
    </source>
</evidence>
<dbReference type="EMBL" id="JBHSGF010000002">
    <property type="protein sequence ID" value="MFC4554168.1"/>
    <property type="molecule type" value="Genomic_DNA"/>
</dbReference>
<dbReference type="SUPFAM" id="SSF56235">
    <property type="entry name" value="N-terminal nucleophile aminohydrolases (Ntn hydrolases)"/>
    <property type="match status" value="1"/>
</dbReference>
<reference evidence="12" key="1">
    <citation type="journal article" date="2019" name="Int. J. Syst. Evol. Microbiol.">
        <title>The Global Catalogue of Microorganisms (GCM) 10K type strain sequencing project: providing services to taxonomists for standard genome sequencing and annotation.</title>
        <authorList>
            <consortium name="The Broad Institute Genomics Platform"/>
            <consortium name="The Broad Institute Genome Sequencing Center for Infectious Disease"/>
            <person name="Wu L."/>
            <person name="Ma J."/>
        </authorList>
    </citation>
    <scope>NUCLEOTIDE SEQUENCE [LARGE SCALE GENOMIC DNA]</scope>
    <source>
        <strain evidence="12">JCM 3369</strain>
    </source>
</reference>
<keyword evidence="3 11" id="KW-0378">Hydrolase</keyword>
<dbReference type="InterPro" id="IPR029132">
    <property type="entry name" value="CBAH/NAAA_C"/>
</dbReference>
<sequence length="323" mass="35923">MCTAANYITKDHYFGRNLDLEFSYNEAVTVTPRNFVFNFRRVPPLESHYAIIGMATVADGYPLYYDATNEKGLSMAGLNFPENADYKPEADGKTNITPFEFIPWILGQYTTVDEVKEALKDLNLVNIPFSEQFPLSPLHWIISDRDASITVESVKEGLKVYDNPVGVLTNNPTFDIQLFNLNNFMSLSPEPPENNFSRALGFDTYSRGMGAIGLPGDLSSGSRFVKAVFTKVNSVSGNSESESISQFFQILGSVAQQRGCVDVGGKYEITIYSSCCNTDTGVYYYTTYENSQVTAVDMHRENLDGSELASYPLVKGQQIAMQN</sequence>
<evidence type="ECO:0000256" key="5">
    <source>
        <dbReference type="ARBA" id="ARBA00044769"/>
    </source>
</evidence>
<evidence type="ECO:0000256" key="6">
    <source>
        <dbReference type="ARBA" id="ARBA00044804"/>
    </source>
</evidence>
<dbReference type="InterPro" id="IPR047711">
    <property type="entry name" value="CBAH"/>
</dbReference>